<reference evidence="1 2" key="1">
    <citation type="submission" date="2018-05" db="EMBL/GenBank/DDBJ databases">
        <title>Evolution of GPA BGCs.</title>
        <authorList>
            <person name="Waglechner N."/>
            <person name="Wright G.D."/>
        </authorList>
    </citation>
    <scope>NUCLEOTIDE SEQUENCE [LARGE SCALE GENOMIC DNA]</scope>
    <source>
        <strain evidence="1 2">A82846</strain>
    </source>
</reference>
<organism evidence="1 2">
    <name type="scientific">Kibdelosporangium aridum</name>
    <dbReference type="NCBI Taxonomy" id="2030"/>
    <lineage>
        <taxon>Bacteria</taxon>
        <taxon>Bacillati</taxon>
        <taxon>Actinomycetota</taxon>
        <taxon>Actinomycetes</taxon>
        <taxon>Pseudonocardiales</taxon>
        <taxon>Pseudonocardiaceae</taxon>
        <taxon>Kibdelosporangium</taxon>
    </lineage>
</organism>
<protein>
    <recommendedName>
        <fullName evidence="3">Peptidase inhibitor family I36</fullName>
    </recommendedName>
</protein>
<dbReference type="InterPro" id="IPR011024">
    <property type="entry name" value="G_crystallin-like"/>
</dbReference>
<dbReference type="Gene3D" id="2.60.20.10">
    <property type="entry name" value="Crystallins"/>
    <property type="match status" value="1"/>
</dbReference>
<evidence type="ECO:0000313" key="1">
    <source>
        <dbReference type="EMBL" id="RSM90416.1"/>
    </source>
</evidence>
<evidence type="ECO:0000313" key="2">
    <source>
        <dbReference type="Proteomes" id="UP000287547"/>
    </source>
</evidence>
<dbReference type="Pfam" id="PF03995">
    <property type="entry name" value="Inhibitor_I36"/>
    <property type="match status" value="1"/>
</dbReference>
<dbReference type="Proteomes" id="UP000287547">
    <property type="component" value="Unassembled WGS sequence"/>
</dbReference>
<evidence type="ECO:0008006" key="3">
    <source>
        <dbReference type="Google" id="ProtNLM"/>
    </source>
</evidence>
<dbReference type="OrthoDB" id="4554488at2"/>
<sequence>MPPCRDCPARTSTKGLTIVRWFKNACAIAGLVLAGTVAVPTAAPAEIPVVSPASFAECRAGWFCVWQHNDGTGDSFETQRAHYALPMPIGGNVFNDQISSVWNRTNVDWCVYEQVGYGGRYLPIAPGWRGDIEPGYDFGDLISSLRPADRDCPLPD</sequence>
<dbReference type="SUPFAM" id="SSF49695">
    <property type="entry name" value="gamma-Crystallin-like"/>
    <property type="match status" value="1"/>
</dbReference>
<gene>
    <name evidence="1" type="ORF">DMH04_02775</name>
</gene>
<dbReference type="AlphaFoldDB" id="A0A428ZQS2"/>
<name>A0A428ZQS2_KIBAR</name>
<dbReference type="EMBL" id="QHKI01000002">
    <property type="protein sequence ID" value="RSM90416.1"/>
    <property type="molecule type" value="Genomic_DNA"/>
</dbReference>
<proteinExistence type="predicted"/>
<accession>A0A428ZQS2</accession>
<comment type="caution">
    <text evidence="1">The sequence shown here is derived from an EMBL/GenBank/DDBJ whole genome shotgun (WGS) entry which is preliminary data.</text>
</comment>